<evidence type="ECO:0000313" key="1">
    <source>
        <dbReference type="EMBL" id="MTH68713.1"/>
    </source>
</evidence>
<proteinExistence type="predicted"/>
<dbReference type="AlphaFoldDB" id="A0A6I3MEK4"/>
<sequence>MADLSRYLPLSRRPDVDESGVTADRRAETSEVLRSLAALLRAAGHDDLWTTSTERAGWRVADVAADLVRGFDRTRTRRALDAAERLVRGGEARRLDELRPLDGPAAAADALDARAADLLARDRPTGVVELDDAVVAALLIGAAAGTVVPVSPRASGAVALRRAAAAPTEIRAVIAGHTLRATDAGWEFGHGSPLVDTANGLLRFLTGIGTVAPHPPAGDEPRSAQPGRD</sequence>
<evidence type="ECO:0008006" key="3">
    <source>
        <dbReference type="Google" id="ProtNLM"/>
    </source>
</evidence>
<dbReference type="RefSeq" id="WP_155051797.1">
    <property type="nucleotide sequence ID" value="NZ_BAAAIB010000002.1"/>
</dbReference>
<evidence type="ECO:0000313" key="2">
    <source>
        <dbReference type="Proteomes" id="UP000433071"/>
    </source>
</evidence>
<organism evidence="1 2">
    <name type="scientific">Agromyces bracchium</name>
    <dbReference type="NCBI Taxonomy" id="88376"/>
    <lineage>
        <taxon>Bacteria</taxon>
        <taxon>Bacillati</taxon>
        <taxon>Actinomycetota</taxon>
        <taxon>Actinomycetes</taxon>
        <taxon>Micrococcales</taxon>
        <taxon>Microbacteriaceae</taxon>
        <taxon>Agromyces</taxon>
    </lineage>
</organism>
<dbReference type="OrthoDB" id="5178565at2"/>
<keyword evidence="2" id="KW-1185">Reference proteome</keyword>
<comment type="caution">
    <text evidence="1">The sequence shown here is derived from an EMBL/GenBank/DDBJ whole genome shotgun (WGS) entry which is preliminary data.</text>
</comment>
<gene>
    <name evidence="1" type="ORF">GJ743_10065</name>
</gene>
<protein>
    <recommendedName>
        <fullName evidence="3">Mycothiol-dependent maleylpyruvate isomerase metal-binding domain-containing protein</fullName>
    </recommendedName>
</protein>
<reference evidence="1 2" key="1">
    <citation type="submission" date="2019-11" db="EMBL/GenBank/DDBJ databases">
        <title>Agromyces kandeliae sp. nov., isolated from mangrove soil.</title>
        <authorList>
            <person name="Wang R."/>
        </authorList>
    </citation>
    <scope>NUCLEOTIDE SEQUENCE [LARGE SCALE GENOMIC DNA]</scope>
    <source>
        <strain evidence="1 2">JCM 11433</strain>
    </source>
</reference>
<dbReference type="EMBL" id="WMLB01000023">
    <property type="protein sequence ID" value="MTH68713.1"/>
    <property type="molecule type" value="Genomic_DNA"/>
</dbReference>
<accession>A0A6I3MEK4</accession>
<dbReference type="Proteomes" id="UP000433071">
    <property type="component" value="Unassembled WGS sequence"/>
</dbReference>
<name>A0A6I3MEK4_9MICO</name>